<comment type="caution">
    <text evidence="1">The sequence shown here is derived from an EMBL/GenBank/DDBJ whole genome shotgun (WGS) entry which is preliminary data.</text>
</comment>
<gene>
    <name evidence="1" type="ORF">EWB00_001519</name>
</gene>
<dbReference type="Proteomes" id="UP000311919">
    <property type="component" value="Unassembled WGS sequence"/>
</dbReference>
<evidence type="ECO:0000313" key="1">
    <source>
        <dbReference type="EMBL" id="TNN04572.1"/>
    </source>
</evidence>
<proteinExistence type="predicted"/>
<dbReference type="EMBL" id="SKCS01001419">
    <property type="protein sequence ID" value="TNN04572.1"/>
    <property type="molecule type" value="Genomic_DNA"/>
</dbReference>
<name>A0A4Z2CK38_SCHJA</name>
<keyword evidence="2" id="KW-1185">Reference proteome</keyword>
<evidence type="ECO:0000313" key="2">
    <source>
        <dbReference type="Proteomes" id="UP000311919"/>
    </source>
</evidence>
<accession>A0A4Z2CK38</accession>
<organism evidence="1 2">
    <name type="scientific">Schistosoma japonicum</name>
    <name type="common">Blood fluke</name>
    <dbReference type="NCBI Taxonomy" id="6182"/>
    <lineage>
        <taxon>Eukaryota</taxon>
        <taxon>Metazoa</taxon>
        <taxon>Spiralia</taxon>
        <taxon>Lophotrochozoa</taxon>
        <taxon>Platyhelminthes</taxon>
        <taxon>Trematoda</taxon>
        <taxon>Digenea</taxon>
        <taxon>Strigeidida</taxon>
        <taxon>Schistosomatoidea</taxon>
        <taxon>Schistosomatidae</taxon>
        <taxon>Schistosoma</taxon>
    </lineage>
</organism>
<reference evidence="1 2" key="1">
    <citation type="submission" date="2019-03" db="EMBL/GenBank/DDBJ databases">
        <title>An improved genome assembly of the fluke Schistosoma japonicum.</title>
        <authorList>
            <person name="Hu W."/>
            <person name="Luo F."/>
            <person name="Yin M."/>
            <person name="Mo X."/>
            <person name="Sun C."/>
            <person name="Wu Q."/>
            <person name="Zhu B."/>
            <person name="Xiang M."/>
            <person name="Wang J."/>
            <person name="Wang Y."/>
            <person name="Zhang T."/>
            <person name="Xu B."/>
            <person name="Zheng H."/>
            <person name="Feng Z."/>
        </authorList>
    </citation>
    <scope>NUCLEOTIDE SEQUENCE [LARGE SCALE GENOMIC DNA]</scope>
    <source>
        <strain evidence="1">HuSjv2</strain>
        <tissue evidence="1">Worms</tissue>
    </source>
</reference>
<protein>
    <submittedName>
        <fullName evidence="1">Uncharacterized protein</fullName>
    </submittedName>
</protein>
<sequence length="73" mass="7902">MAIWLFLGQATLKWEKDANMSKWMALAELCSADSPGIAGLNQEKQLFANDLASCCTPVCILSDHEVSCGQSIP</sequence>
<dbReference type="AlphaFoldDB" id="A0A4Z2CK38"/>